<dbReference type="InterPro" id="IPR036397">
    <property type="entry name" value="RNaseH_sf"/>
</dbReference>
<dbReference type="Proteomes" id="UP000237105">
    <property type="component" value="Unassembled WGS sequence"/>
</dbReference>
<sequence length="128" mass="14276">MTNQVGHRTGDIRHRVSTSSGEERASHGRLPGGNPILRPAARPALDVFASHLFSLDPLHRRIHKCLGVRYRNSPTDPSRTQSRESFEAQFSGTNNEAEYEALLQGLELALHFRVESITVKTYSQLIVG</sequence>
<reference evidence="4" key="1">
    <citation type="submission" date="2016-06" db="EMBL/GenBank/DDBJ databases">
        <title>Parallel loss of symbiosis genes in relatives of nitrogen-fixing non-legume Parasponia.</title>
        <authorList>
            <person name="Van Velzen R."/>
            <person name="Holmer R."/>
            <person name="Bu F."/>
            <person name="Rutten L."/>
            <person name="Van Zeijl A."/>
            <person name="Liu W."/>
            <person name="Santuari L."/>
            <person name="Cao Q."/>
            <person name="Sharma T."/>
            <person name="Shen D."/>
            <person name="Roswanjaya Y."/>
            <person name="Wardhani T."/>
            <person name="Kalhor M.S."/>
            <person name="Jansen J."/>
            <person name="Van den Hoogen J."/>
            <person name="Gungor B."/>
            <person name="Hartog M."/>
            <person name="Hontelez J."/>
            <person name="Verver J."/>
            <person name="Yang W.-C."/>
            <person name="Schijlen E."/>
            <person name="Repin R."/>
            <person name="Schilthuizen M."/>
            <person name="Schranz E."/>
            <person name="Heidstra R."/>
            <person name="Miyata K."/>
            <person name="Fedorova E."/>
            <person name="Kohlen W."/>
            <person name="Bisseling T."/>
            <person name="Smit S."/>
            <person name="Geurts R."/>
        </authorList>
    </citation>
    <scope>NUCLEOTIDE SEQUENCE [LARGE SCALE GENOMIC DNA]</scope>
    <source>
        <strain evidence="4">cv. WU1-14</strain>
    </source>
</reference>
<proteinExistence type="predicted"/>
<feature type="domain" description="RNase H type-1" evidence="2">
    <location>
        <begin position="91"/>
        <end position="127"/>
    </location>
</feature>
<dbReference type="InterPro" id="IPR012337">
    <property type="entry name" value="RNaseH-like_sf"/>
</dbReference>
<dbReference type="InterPro" id="IPR002156">
    <property type="entry name" value="RNaseH_domain"/>
</dbReference>
<dbReference type="Gene3D" id="3.30.420.10">
    <property type="entry name" value="Ribonuclease H-like superfamily/Ribonuclease H"/>
    <property type="match status" value="1"/>
</dbReference>
<feature type="region of interest" description="Disordered" evidence="1">
    <location>
        <begin position="1"/>
        <end position="36"/>
    </location>
</feature>
<organism evidence="3 4">
    <name type="scientific">Parasponia andersonii</name>
    <name type="common">Sponia andersonii</name>
    <dbReference type="NCBI Taxonomy" id="3476"/>
    <lineage>
        <taxon>Eukaryota</taxon>
        <taxon>Viridiplantae</taxon>
        <taxon>Streptophyta</taxon>
        <taxon>Embryophyta</taxon>
        <taxon>Tracheophyta</taxon>
        <taxon>Spermatophyta</taxon>
        <taxon>Magnoliopsida</taxon>
        <taxon>eudicotyledons</taxon>
        <taxon>Gunneridae</taxon>
        <taxon>Pentapetalae</taxon>
        <taxon>rosids</taxon>
        <taxon>fabids</taxon>
        <taxon>Rosales</taxon>
        <taxon>Cannabaceae</taxon>
        <taxon>Parasponia</taxon>
    </lineage>
</organism>
<evidence type="ECO:0000256" key="1">
    <source>
        <dbReference type="SAM" id="MobiDB-lite"/>
    </source>
</evidence>
<protein>
    <submittedName>
        <fullName evidence="3">Ribonuclease H-like domain containing protein</fullName>
    </submittedName>
</protein>
<evidence type="ECO:0000313" key="4">
    <source>
        <dbReference type="Proteomes" id="UP000237105"/>
    </source>
</evidence>
<gene>
    <name evidence="3" type="ORF">PanWU01x14_058260</name>
</gene>
<keyword evidence="4" id="KW-1185">Reference proteome</keyword>
<dbReference type="AlphaFoldDB" id="A0A2P5DJ40"/>
<name>A0A2P5DJ40_PARAD</name>
<dbReference type="Pfam" id="PF13456">
    <property type="entry name" value="RVT_3"/>
    <property type="match status" value="1"/>
</dbReference>
<evidence type="ECO:0000259" key="2">
    <source>
        <dbReference type="Pfam" id="PF13456"/>
    </source>
</evidence>
<comment type="caution">
    <text evidence="3">The sequence shown here is derived from an EMBL/GenBank/DDBJ whole genome shotgun (WGS) entry which is preliminary data.</text>
</comment>
<accession>A0A2P5DJ40</accession>
<dbReference type="EMBL" id="JXTB01000034">
    <property type="protein sequence ID" value="PON73322.1"/>
    <property type="molecule type" value="Genomic_DNA"/>
</dbReference>
<dbReference type="SUPFAM" id="SSF53098">
    <property type="entry name" value="Ribonuclease H-like"/>
    <property type="match status" value="1"/>
</dbReference>
<dbReference type="GO" id="GO:0003676">
    <property type="term" value="F:nucleic acid binding"/>
    <property type="evidence" value="ECO:0007669"/>
    <property type="project" value="InterPro"/>
</dbReference>
<dbReference type="GO" id="GO:0004523">
    <property type="term" value="F:RNA-DNA hybrid ribonuclease activity"/>
    <property type="evidence" value="ECO:0007669"/>
    <property type="project" value="InterPro"/>
</dbReference>
<evidence type="ECO:0000313" key="3">
    <source>
        <dbReference type="EMBL" id="PON73322.1"/>
    </source>
</evidence>